<accession>A0A897NL77</accession>
<organism evidence="3 4">
    <name type="scientific">Halapricum desulfuricans</name>
    <dbReference type="NCBI Taxonomy" id="2841257"/>
    <lineage>
        <taxon>Archaea</taxon>
        <taxon>Methanobacteriati</taxon>
        <taxon>Methanobacteriota</taxon>
        <taxon>Stenosarchaea group</taxon>
        <taxon>Halobacteria</taxon>
        <taxon>Halobacteriales</taxon>
        <taxon>Haloarculaceae</taxon>
        <taxon>Halapricum</taxon>
    </lineage>
</organism>
<dbReference type="AlphaFoldDB" id="A0A897NL77"/>
<feature type="transmembrane region" description="Helical" evidence="1">
    <location>
        <begin position="218"/>
        <end position="237"/>
    </location>
</feature>
<feature type="transmembrane region" description="Helical" evidence="1">
    <location>
        <begin position="120"/>
        <end position="140"/>
    </location>
</feature>
<keyword evidence="1" id="KW-0472">Membrane</keyword>
<dbReference type="GO" id="GO:0080120">
    <property type="term" value="P:CAAX-box protein maturation"/>
    <property type="evidence" value="ECO:0007669"/>
    <property type="project" value="UniProtKB-ARBA"/>
</dbReference>
<gene>
    <name evidence="3" type="ORF">HSBGL_4113</name>
</gene>
<evidence type="ECO:0000313" key="3">
    <source>
        <dbReference type="EMBL" id="QSG13527.1"/>
    </source>
</evidence>
<name>A0A897NL77_9EURY</name>
<dbReference type="InterPro" id="IPR003675">
    <property type="entry name" value="Rce1/LyrA-like_dom"/>
</dbReference>
<feature type="transmembrane region" description="Helical" evidence="1">
    <location>
        <begin position="152"/>
        <end position="171"/>
    </location>
</feature>
<feature type="transmembrane region" description="Helical" evidence="1">
    <location>
        <begin position="191"/>
        <end position="212"/>
    </location>
</feature>
<evidence type="ECO:0000313" key="4">
    <source>
        <dbReference type="Proteomes" id="UP000663305"/>
    </source>
</evidence>
<feature type="transmembrane region" description="Helical" evidence="1">
    <location>
        <begin position="52"/>
        <end position="73"/>
    </location>
</feature>
<keyword evidence="1" id="KW-0812">Transmembrane</keyword>
<feature type="transmembrane region" description="Helical" evidence="1">
    <location>
        <begin position="242"/>
        <end position="265"/>
    </location>
</feature>
<feature type="transmembrane region" description="Helical" evidence="1">
    <location>
        <begin position="85"/>
        <end position="108"/>
    </location>
</feature>
<dbReference type="Proteomes" id="UP000663305">
    <property type="component" value="Plasmid pHSR-Bgl01"/>
</dbReference>
<sequence length="315" mass="33637">MSLPPEIPVLSLSNGTDGDGRVYKTRMYTVREHLRCSDVSIPMTTFVERRPLSFAVGTLGFIVVLFVATRYILGAVFPSLTLDGISLITNWILVAFVIGLVAWLGWWGKIRLAAPVDRRALVYLVPLFGFVALTFAFGIAIPEVSLTQGATLSGWAALLVIVVGSALGAGLSEELLYRGVLLRALESKGRLFAALVTAALFALSHVSQVIFGASVGDWLIGVFLMIPMAIGLAAVAFRLGSLWLLVVWHVAADITLPLVPATIGAEATTTFILAYLGLSVVVGLMGLWLLWQDRRAAQAGGEAEISPDAVERTSG</sequence>
<feature type="domain" description="CAAX prenyl protease 2/Lysostaphin resistance protein A-like" evidence="2">
    <location>
        <begin position="157"/>
        <end position="254"/>
    </location>
</feature>
<geneLocation type="plasmid" evidence="3 4">
    <name>pHSR-Bgl01</name>
</geneLocation>
<keyword evidence="1" id="KW-1133">Transmembrane helix</keyword>
<feature type="transmembrane region" description="Helical" evidence="1">
    <location>
        <begin position="271"/>
        <end position="291"/>
    </location>
</feature>
<dbReference type="EMBL" id="CP064790">
    <property type="protein sequence ID" value="QSG13527.1"/>
    <property type="molecule type" value="Genomic_DNA"/>
</dbReference>
<dbReference type="Pfam" id="PF02517">
    <property type="entry name" value="Rce1-like"/>
    <property type="match status" value="1"/>
</dbReference>
<evidence type="ECO:0000256" key="1">
    <source>
        <dbReference type="SAM" id="Phobius"/>
    </source>
</evidence>
<dbReference type="GO" id="GO:0004175">
    <property type="term" value="F:endopeptidase activity"/>
    <property type="evidence" value="ECO:0007669"/>
    <property type="project" value="UniProtKB-ARBA"/>
</dbReference>
<reference evidence="3" key="1">
    <citation type="submission" date="2020-11" db="EMBL/GenBank/DDBJ databases">
        <title>Carbohydrate-dependent, anaerobic sulfur respiration: A novel catabolism in halophilic archaea.</title>
        <authorList>
            <person name="Sorokin D.Y."/>
            <person name="Messina E."/>
            <person name="Smedile F."/>
            <person name="La Cono V."/>
            <person name="Hallsworth J.E."/>
            <person name="Yakimov M.M."/>
        </authorList>
    </citation>
    <scope>NUCLEOTIDE SEQUENCE</scope>
    <source>
        <strain evidence="3">HSR-Bgl</strain>
        <plasmid evidence="3">pHSR-Bgl01</plasmid>
    </source>
</reference>
<keyword evidence="3" id="KW-0614">Plasmid</keyword>
<proteinExistence type="predicted"/>
<protein>
    <recommendedName>
        <fullName evidence="2">CAAX prenyl protease 2/Lysostaphin resistance protein A-like domain-containing protein</fullName>
    </recommendedName>
</protein>
<evidence type="ECO:0000259" key="2">
    <source>
        <dbReference type="Pfam" id="PF02517"/>
    </source>
</evidence>